<dbReference type="GO" id="GO:0008195">
    <property type="term" value="F:phosphatidate phosphatase activity"/>
    <property type="evidence" value="ECO:0007669"/>
    <property type="project" value="InterPro"/>
</dbReference>
<dbReference type="AlphaFoldDB" id="A0A3B0YXN8"/>
<feature type="domain" description="Phosphatidate phosphatase APP1 catalytic" evidence="1">
    <location>
        <begin position="208"/>
        <end position="358"/>
    </location>
</feature>
<proteinExistence type="predicted"/>
<accession>A0A3B0YXN8</accession>
<dbReference type="InterPro" id="IPR052935">
    <property type="entry name" value="Mg2+_PAP"/>
</dbReference>
<dbReference type="PANTHER" id="PTHR28208">
    <property type="entry name" value="PHOSPHATIDATE PHOSPHATASE APP1"/>
    <property type="match status" value="1"/>
</dbReference>
<organism evidence="2">
    <name type="scientific">hydrothermal vent metagenome</name>
    <dbReference type="NCBI Taxonomy" id="652676"/>
    <lineage>
        <taxon>unclassified sequences</taxon>
        <taxon>metagenomes</taxon>
        <taxon>ecological metagenomes</taxon>
    </lineage>
</organism>
<dbReference type="InterPro" id="IPR019236">
    <property type="entry name" value="APP1_cat"/>
</dbReference>
<dbReference type="EMBL" id="UOFL01000047">
    <property type="protein sequence ID" value="VAW73674.1"/>
    <property type="molecule type" value="Genomic_DNA"/>
</dbReference>
<reference evidence="2" key="1">
    <citation type="submission" date="2018-06" db="EMBL/GenBank/DDBJ databases">
        <authorList>
            <person name="Zhirakovskaya E."/>
        </authorList>
    </citation>
    <scope>NUCLEOTIDE SEQUENCE</scope>
</reference>
<sequence length="415" mass="47753">MKNILITIVVMLTSGYFIDLQARDSTKYTGNNSEPPADVGAKPVAMPRQTSSRLFLSKKIKSDEYVLFYPALASLDTQKKYWIVDIHGLIYEHTLLSKSMPYLSKKIIGLGKIKPAIKYKQLYKKRLAWFFIDNESRKQLTINVQGKNYTLQPSGSNGHFKGTIKIAATDVDQWVLDSFGRVSFHVLTTVHDDRVFKGKIHFIKQHGVSVISDIDDTIKLSEVHDKKKLIRNTFFRPYKAIPGMSRSYTKWARRHQVKFHYVTSSPWQLYVPLRDFMNSKRFPPGSFHMKYFRLKDKSFFNIFSKSAKYKVESISKIMKKYPYRYFILVGDSGEKDLQVYTEINKRFPGRVNVIYIRNTGHSHQGGNHPISATAKVIDGCPVRVFNAGQRSAKLRYHGPRSPVNNLQAVPIGIIK</sequence>
<evidence type="ECO:0000313" key="2">
    <source>
        <dbReference type="EMBL" id="VAW73674.1"/>
    </source>
</evidence>
<evidence type="ECO:0000259" key="1">
    <source>
        <dbReference type="Pfam" id="PF09949"/>
    </source>
</evidence>
<name>A0A3B0YXN8_9ZZZZ</name>
<gene>
    <name evidence="2" type="ORF">MNBD_GAMMA12-2552</name>
</gene>
<dbReference type="GO" id="GO:0030479">
    <property type="term" value="C:actin cortical patch"/>
    <property type="evidence" value="ECO:0007669"/>
    <property type="project" value="TreeGrafter"/>
</dbReference>
<protein>
    <recommendedName>
        <fullName evidence="1">Phosphatidate phosphatase APP1 catalytic domain-containing protein</fullName>
    </recommendedName>
</protein>
<dbReference type="PANTHER" id="PTHR28208:SF1">
    <property type="entry name" value="FILAMENT ORGANIZATION PROTEIN APP1-LIKE, PUTATIVE (AFU_ORTHOLOGUE AFUA_1G06650)-RELATED"/>
    <property type="match status" value="1"/>
</dbReference>
<dbReference type="Pfam" id="PF09949">
    <property type="entry name" value="APP1_cat"/>
    <property type="match status" value="1"/>
</dbReference>